<comment type="caution">
    <text evidence="2">The sequence shown here is derived from an EMBL/GenBank/DDBJ whole genome shotgun (WGS) entry which is preliminary data.</text>
</comment>
<dbReference type="PANTHER" id="PTHR12093:SF10">
    <property type="entry name" value="MEMBRANE-ASSOCIATED PROTEIN HEM"/>
    <property type="match status" value="1"/>
</dbReference>
<dbReference type="EMBL" id="CM017885">
    <property type="protein sequence ID" value="KAG1368346.1"/>
    <property type="molecule type" value="Genomic_DNA"/>
</dbReference>
<dbReference type="OrthoDB" id="1682470at2759"/>
<dbReference type="GO" id="GO:0030031">
    <property type="term" value="P:cell projection assembly"/>
    <property type="evidence" value="ECO:0007669"/>
    <property type="project" value="TreeGrafter"/>
</dbReference>
<dbReference type="InterPro" id="IPR019137">
    <property type="entry name" value="Nck-associated_protein-1"/>
</dbReference>
<keyword evidence="3" id="KW-1185">Reference proteome</keyword>
<name>A0A8K0IVJ2_COCNU</name>
<comment type="similarity">
    <text evidence="1">Belongs to the HEM-1/HEM-2 family.</text>
</comment>
<reference evidence="2" key="2">
    <citation type="submission" date="2019-07" db="EMBL/GenBank/DDBJ databases">
        <authorList>
            <person name="Yang Y."/>
            <person name="Bocs S."/>
            <person name="Baudouin L."/>
        </authorList>
    </citation>
    <scope>NUCLEOTIDE SEQUENCE</scope>
    <source>
        <tissue evidence="2">Spear leaf of Hainan Tall coconut</tissue>
    </source>
</reference>
<gene>
    <name evidence="2" type="ORF">COCNU_14G008140</name>
</gene>
<protein>
    <submittedName>
        <fullName evidence="2">Uncharacterized protein</fullName>
    </submittedName>
</protein>
<dbReference type="GO" id="GO:0016477">
    <property type="term" value="P:cell migration"/>
    <property type="evidence" value="ECO:0007669"/>
    <property type="project" value="TreeGrafter"/>
</dbReference>
<dbReference type="Pfam" id="PF09735">
    <property type="entry name" value="Nckap1"/>
    <property type="match status" value="2"/>
</dbReference>
<evidence type="ECO:0000256" key="1">
    <source>
        <dbReference type="ARBA" id="ARBA00037947"/>
    </source>
</evidence>
<dbReference type="GO" id="GO:0000902">
    <property type="term" value="P:cell morphogenesis"/>
    <property type="evidence" value="ECO:0007669"/>
    <property type="project" value="TreeGrafter"/>
</dbReference>
<dbReference type="GO" id="GO:0030866">
    <property type="term" value="P:cortical actin cytoskeleton organization"/>
    <property type="evidence" value="ECO:0007669"/>
    <property type="project" value="TreeGrafter"/>
</dbReference>
<evidence type="ECO:0000313" key="3">
    <source>
        <dbReference type="Proteomes" id="UP000797356"/>
    </source>
</evidence>
<sequence>MRDRILGNFRRRLLGVLRTDDGLQHPSIIESLLRRRISIIHLEEQHISMDLAQGIREVLSTESFAGPISNLQMFEKPEDIQTGSAVEIIGNWYVENIVKDISGVGVVFMTTHNCFKSSQRIGGYSAESFTDVRELTAFLRIFGGYGFDKIAGMAGQAIAFLKLLVHAAGVVLEEKAPLIVSLLHAVVKQLPDEDEILRLRRVTNSIGVIGEHDTDWMHSIMMEAGAANDGSWSLLPYLFASFMMSGIWSTTTYNIKTGGFNNNVHCLAMCIRQQRNLRSSGPLEYSSSRKVKPGT</sequence>
<accession>A0A8K0IVJ2</accession>
<dbReference type="GO" id="GO:0031209">
    <property type="term" value="C:SCAR complex"/>
    <property type="evidence" value="ECO:0007669"/>
    <property type="project" value="TreeGrafter"/>
</dbReference>
<dbReference type="Proteomes" id="UP000797356">
    <property type="component" value="Chromosome 14"/>
</dbReference>
<proteinExistence type="inferred from homology"/>
<dbReference type="PANTHER" id="PTHR12093">
    <property type="entry name" value="NCK-ASSOCIATED PROTEIN 1"/>
    <property type="match status" value="1"/>
</dbReference>
<dbReference type="AlphaFoldDB" id="A0A8K0IVJ2"/>
<organism evidence="2 3">
    <name type="scientific">Cocos nucifera</name>
    <name type="common">Coconut palm</name>
    <dbReference type="NCBI Taxonomy" id="13894"/>
    <lineage>
        <taxon>Eukaryota</taxon>
        <taxon>Viridiplantae</taxon>
        <taxon>Streptophyta</taxon>
        <taxon>Embryophyta</taxon>
        <taxon>Tracheophyta</taxon>
        <taxon>Spermatophyta</taxon>
        <taxon>Magnoliopsida</taxon>
        <taxon>Liliopsida</taxon>
        <taxon>Arecaceae</taxon>
        <taxon>Arecoideae</taxon>
        <taxon>Cocoseae</taxon>
        <taxon>Attaleinae</taxon>
        <taxon>Cocos</taxon>
    </lineage>
</organism>
<reference evidence="2" key="1">
    <citation type="journal article" date="2017" name="Gigascience">
        <title>The genome draft of coconut (Cocos nucifera).</title>
        <authorList>
            <person name="Xiao Y."/>
            <person name="Xu P."/>
            <person name="Fan H."/>
            <person name="Baudouin L."/>
            <person name="Xia W."/>
            <person name="Bocs S."/>
            <person name="Xu J."/>
            <person name="Li Q."/>
            <person name="Guo A."/>
            <person name="Zhou L."/>
            <person name="Li J."/>
            <person name="Wu Y."/>
            <person name="Ma Z."/>
            <person name="Armero A."/>
            <person name="Issali A.E."/>
            <person name="Liu N."/>
            <person name="Peng M."/>
            <person name="Yang Y."/>
        </authorList>
    </citation>
    <scope>NUCLEOTIDE SEQUENCE</scope>
    <source>
        <tissue evidence="2">Spear leaf of Hainan Tall coconut</tissue>
    </source>
</reference>
<evidence type="ECO:0000313" key="2">
    <source>
        <dbReference type="EMBL" id="KAG1368346.1"/>
    </source>
</evidence>